<dbReference type="Proteomes" id="UP000053477">
    <property type="component" value="Unassembled WGS sequence"/>
</dbReference>
<protein>
    <submittedName>
        <fullName evidence="1">Uncharacterized protein</fullName>
    </submittedName>
</protein>
<accession>A0A0H2QYR5</accession>
<feature type="non-terminal residue" evidence="1">
    <location>
        <position position="107"/>
    </location>
</feature>
<gene>
    <name evidence="1" type="ORF">SCHPADRAFT_896822</name>
</gene>
<organism evidence="1 2">
    <name type="scientific">Schizopora paradoxa</name>
    <dbReference type="NCBI Taxonomy" id="27342"/>
    <lineage>
        <taxon>Eukaryota</taxon>
        <taxon>Fungi</taxon>
        <taxon>Dikarya</taxon>
        <taxon>Basidiomycota</taxon>
        <taxon>Agaricomycotina</taxon>
        <taxon>Agaricomycetes</taxon>
        <taxon>Hymenochaetales</taxon>
        <taxon>Schizoporaceae</taxon>
        <taxon>Schizopora</taxon>
    </lineage>
</organism>
<reference evidence="1 2" key="1">
    <citation type="submission" date="2015-04" db="EMBL/GenBank/DDBJ databases">
        <title>Complete genome sequence of Schizopora paradoxa KUC8140, a cosmopolitan wood degrader in East Asia.</title>
        <authorList>
            <consortium name="DOE Joint Genome Institute"/>
            <person name="Min B."/>
            <person name="Park H."/>
            <person name="Jang Y."/>
            <person name="Kim J.-J."/>
            <person name="Kim K.H."/>
            <person name="Pangilinan J."/>
            <person name="Lipzen A."/>
            <person name="Riley R."/>
            <person name="Grigoriev I.V."/>
            <person name="Spatafora J.W."/>
            <person name="Choi I.-G."/>
        </authorList>
    </citation>
    <scope>NUCLEOTIDE SEQUENCE [LARGE SCALE GENOMIC DNA]</scope>
    <source>
        <strain evidence="1 2">KUC8140</strain>
    </source>
</reference>
<keyword evidence="2" id="KW-1185">Reference proteome</keyword>
<evidence type="ECO:0000313" key="1">
    <source>
        <dbReference type="EMBL" id="KLO04705.1"/>
    </source>
</evidence>
<dbReference type="EMBL" id="KQ086455">
    <property type="protein sequence ID" value="KLO04705.1"/>
    <property type="molecule type" value="Genomic_DNA"/>
</dbReference>
<name>A0A0H2QYR5_9AGAM</name>
<evidence type="ECO:0000313" key="2">
    <source>
        <dbReference type="Proteomes" id="UP000053477"/>
    </source>
</evidence>
<dbReference type="InParanoid" id="A0A0H2QYR5"/>
<dbReference type="AlphaFoldDB" id="A0A0H2QYR5"/>
<proteinExistence type="predicted"/>
<sequence>MVRHALSEARKKLDEGDKKEQAYLKAIAEYKAEQAKPEGEPRKGLREVAGKYKISPTGLGKHVKGGKSIQENNVAKQLLTEAEERKILELRIPNLLRFRYFTGTRKR</sequence>